<dbReference type="Pfam" id="PF04059">
    <property type="entry name" value="RRM_2"/>
    <property type="match status" value="1"/>
</dbReference>
<dbReference type="AlphaFoldDB" id="A0A7J7LS86"/>
<proteinExistence type="predicted"/>
<gene>
    <name evidence="4" type="ORF">GIB67_029179</name>
</gene>
<evidence type="ECO:0000256" key="2">
    <source>
        <dbReference type="SAM" id="MobiDB-lite"/>
    </source>
</evidence>
<reference evidence="4 5" key="1">
    <citation type="journal article" date="2020" name="IScience">
        <title>Genome Sequencing of the Endangered Kingdonia uniflora (Circaeasteraceae, Ranunculales) Reveals Potential Mechanisms of Evolutionary Specialization.</title>
        <authorList>
            <person name="Sun Y."/>
            <person name="Deng T."/>
            <person name="Zhang A."/>
            <person name="Moore M.J."/>
            <person name="Landis J.B."/>
            <person name="Lin N."/>
            <person name="Zhang H."/>
            <person name="Zhang X."/>
            <person name="Huang J."/>
            <person name="Zhang X."/>
            <person name="Sun H."/>
            <person name="Wang H."/>
        </authorList>
    </citation>
    <scope>NUCLEOTIDE SEQUENCE [LARGE SCALE GENOMIC DNA]</scope>
    <source>
        <strain evidence="4">TB1705</strain>
        <tissue evidence="4">Leaf</tissue>
    </source>
</reference>
<evidence type="ECO:0000256" key="1">
    <source>
        <dbReference type="ARBA" id="ARBA00022884"/>
    </source>
</evidence>
<dbReference type="Proteomes" id="UP000541444">
    <property type="component" value="Unassembled WGS sequence"/>
</dbReference>
<feature type="region of interest" description="Disordered" evidence="2">
    <location>
        <begin position="86"/>
        <end position="107"/>
    </location>
</feature>
<comment type="caution">
    <text evidence="4">The sequence shown here is derived from an EMBL/GenBank/DDBJ whole genome shotgun (WGS) entry which is preliminary data.</text>
</comment>
<dbReference type="SUPFAM" id="SSF54928">
    <property type="entry name" value="RNA-binding domain, RBD"/>
    <property type="match status" value="1"/>
</dbReference>
<evidence type="ECO:0000259" key="3">
    <source>
        <dbReference type="Pfam" id="PF04059"/>
    </source>
</evidence>
<dbReference type="EMBL" id="JACGCM010002066">
    <property type="protein sequence ID" value="KAF6145410.1"/>
    <property type="molecule type" value="Genomic_DNA"/>
</dbReference>
<dbReference type="GO" id="GO:0003723">
    <property type="term" value="F:RNA binding"/>
    <property type="evidence" value="ECO:0007669"/>
    <property type="project" value="UniProtKB-KW"/>
</dbReference>
<accession>A0A7J7LS86</accession>
<name>A0A7J7LS86_9MAGN</name>
<keyword evidence="1" id="KW-0694">RNA-binding</keyword>
<dbReference type="PANTHER" id="PTHR23189">
    <property type="entry name" value="RNA RECOGNITION MOTIF-CONTAINING"/>
    <property type="match status" value="1"/>
</dbReference>
<evidence type="ECO:0000313" key="4">
    <source>
        <dbReference type="EMBL" id="KAF6145410.1"/>
    </source>
</evidence>
<dbReference type="OrthoDB" id="417481at2759"/>
<protein>
    <recommendedName>
        <fullName evidence="3">Mei2-like C-terminal RNA recognition motif domain-containing protein</fullName>
    </recommendedName>
</protein>
<dbReference type="InterPro" id="IPR007201">
    <property type="entry name" value="Mei2-like_Rrm_C"/>
</dbReference>
<sequence length="306" mass="35423">MAGHQQQLERHIYHPIYIHSTYFPYFHDLGIMGTPPPPFIYFYHFNSSVTVYGGPWQVTPLVPPPSPPVVVSAAPVTEQVVERRVEVKKPKPKPRVNETAGSCSSSKRENKKVWGEVGLFSRKPEPRRVEIKPIESGGTKTTLMIKNIPNQYNRRLLIKFLDEHCKRENEKQLDHPEGEESFISAYDFLYLPIDFKSKCNRSYAFVNFTNPKAAWRFYLSKNKATWELYNSKKITEITYARIQGKDDLIKRFEDTTFACDNEDFLPVCFKPHRDGSSGMKWATEFNVWKRGRVATPSLTQIGVKNK</sequence>
<keyword evidence="5" id="KW-1185">Reference proteome</keyword>
<organism evidence="4 5">
    <name type="scientific">Kingdonia uniflora</name>
    <dbReference type="NCBI Taxonomy" id="39325"/>
    <lineage>
        <taxon>Eukaryota</taxon>
        <taxon>Viridiplantae</taxon>
        <taxon>Streptophyta</taxon>
        <taxon>Embryophyta</taxon>
        <taxon>Tracheophyta</taxon>
        <taxon>Spermatophyta</taxon>
        <taxon>Magnoliopsida</taxon>
        <taxon>Ranunculales</taxon>
        <taxon>Circaeasteraceae</taxon>
        <taxon>Kingdonia</taxon>
    </lineage>
</organism>
<evidence type="ECO:0000313" key="5">
    <source>
        <dbReference type="Proteomes" id="UP000541444"/>
    </source>
</evidence>
<feature type="domain" description="Mei2-like C-terminal RNA recognition motif" evidence="3">
    <location>
        <begin position="182"/>
        <end position="252"/>
    </location>
</feature>
<dbReference type="InterPro" id="IPR035979">
    <property type="entry name" value="RBD_domain_sf"/>
</dbReference>